<feature type="transmembrane region" description="Helical" evidence="1">
    <location>
        <begin position="12"/>
        <end position="34"/>
    </location>
</feature>
<evidence type="ECO:0000256" key="1">
    <source>
        <dbReference type="SAM" id="Phobius"/>
    </source>
</evidence>
<dbReference type="AlphaFoldDB" id="A0A2P2NG93"/>
<sequence length="44" mass="5049">MHGTSCGLLVLIWRSLCFLILFNLLNLLHIHILLNDKILYSIGN</sequence>
<keyword evidence="1" id="KW-0472">Membrane</keyword>
<reference evidence="2" key="1">
    <citation type="submission" date="2018-02" db="EMBL/GenBank/DDBJ databases">
        <title>Rhizophora mucronata_Transcriptome.</title>
        <authorList>
            <person name="Meera S.P."/>
            <person name="Sreeshan A."/>
            <person name="Augustine A."/>
        </authorList>
    </citation>
    <scope>NUCLEOTIDE SEQUENCE</scope>
    <source>
        <tissue evidence="2">Leaf</tissue>
    </source>
</reference>
<keyword evidence="1" id="KW-0812">Transmembrane</keyword>
<protein>
    <submittedName>
        <fullName evidence="2">Uncharacterized protein</fullName>
    </submittedName>
</protein>
<accession>A0A2P2NG93</accession>
<keyword evidence="1" id="KW-1133">Transmembrane helix</keyword>
<dbReference type="EMBL" id="GGEC01060946">
    <property type="protein sequence ID" value="MBX41430.1"/>
    <property type="molecule type" value="Transcribed_RNA"/>
</dbReference>
<proteinExistence type="predicted"/>
<evidence type="ECO:0000313" key="2">
    <source>
        <dbReference type="EMBL" id="MBX41430.1"/>
    </source>
</evidence>
<organism evidence="2">
    <name type="scientific">Rhizophora mucronata</name>
    <name type="common">Asiatic mangrove</name>
    <dbReference type="NCBI Taxonomy" id="61149"/>
    <lineage>
        <taxon>Eukaryota</taxon>
        <taxon>Viridiplantae</taxon>
        <taxon>Streptophyta</taxon>
        <taxon>Embryophyta</taxon>
        <taxon>Tracheophyta</taxon>
        <taxon>Spermatophyta</taxon>
        <taxon>Magnoliopsida</taxon>
        <taxon>eudicotyledons</taxon>
        <taxon>Gunneridae</taxon>
        <taxon>Pentapetalae</taxon>
        <taxon>rosids</taxon>
        <taxon>fabids</taxon>
        <taxon>Malpighiales</taxon>
        <taxon>Rhizophoraceae</taxon>
        <taxon>Rhizophora</taxon>
    </lineage>
</organism>
<name>A0A2P2NG93_RHIMU</name>